<sequence length="88" mass="10269">MITKLRDVTTGDSNVMGILKQVRRINYDDIEIVWCEENDEKKIIHKMIFDCHSWKLKILSNGLISVTKKTQDETDNKPNTTTTIVFKK</sequence>
<dbReference type="EMBL" id="MNVC01000030">
    <property type="protein sequence ID" value="OIO18969.1"/>
    <property type="molecule type" value="Genomic_DNA"/>
</dbReference>
<evidence type="ECO:0000313" key="1">
    <source>
        <dbReference type="EMBL" id="OIO18969.1"/>
    </source>
</evidence>
<gene>
    <name evidence="1" type="ORF">AUJ23_02710</name>
</gene>
<name>A0A1J4U6K8_9BACT</name>
<evidence type="ECO:0000313" key="2">
    <source>
        <dbReference type="Proteomes" id="UP000181941"/>
    </source>
</evidence>
<dbReference type="STRING" id="1805238.AUJ23_02710"/>
<protein>
    <submittedName>
        <fullName evidence="1">Uncharacterized protein</fullName>
    </submittedName>
</protein>
<comment type="caution">
    <text evidence="1">The sequence shown here is derived from an EMBL/GenBank/DDBJ whole genome shotgun (WGS) entry which is preliminary data.</text>
</comment>
<dbReference type="Proteomes" id="UP000181941">
    <property type="component" value="Unassembled WGS sequence"/>
</dbReference>
<accession>A0A1J4U6K8</accession>
<organism evidence="1 2">
    <name type="scientific">Candidatus Magasanikbacteria bacterium CG1_02_32_51</name>
    <dbReference type="NCBI Taxonomy" id="1805238"/>
    <lineage>
        <taxon>Bacteria</taxon>
        <taxon>Candidatus Magasanikiibacteriota</taxon>
    </lineage>
</organism>
<reference evidence="1 2" key="1">
    <citation type="journal article" date="2016" name="Environ. Microbiol.">
        <title>Genomic resolution of a cold subsurface aquifer community provides metabolic insights for novel microbes adapted to high CO concentrations.</title>
        <authorList>
            <person name="Probst A.J."/>
            <person name="Castelle C.J."/>
            <person name="Singh A."/>
            <person name="Brown C.T."/>
            <person name="Anantharaman K."/>
            <person name="Sharon I."/>
            <person name="Hug L.A."/>
            <person name="Burstein D."/>
            <person name="Emerson J.B."/>
            <person name="Thomas B.C."/>
            <person name="Banfield J.F."/>
        </authorList>
    </citation>
    <scope>NUCLEOTIDE SEQUENCE [LARGE SCALE GENOMIC DNA]</scope>
    <source>
        <strain evidence="1">CG1_02_32_51</strain>
    </source>
</reference>
<dbReference type="AlphaFoldDB" id="A0A1J4U6K8"/>
<proteinExistence type="predicted"/>